<dbReference type="Gene3D" id="3.30.200.20">
    <property type="entry name" value="Phosphorylase Kinase, domain 1"/>
    <property type="match status" value="1"/>
</dbReference>
<evidence type="ECO:0000256" key="5">
    <source>
        <dbReference type="ARBA" id="ARBA00022777"/>
    </source>
</evidence>
<evidence type="ECO:0000259" key="10">
    <source>
        <dbReference type="PROSITE" id="PS50011"/>
    </source>
</evidence>
<comment type="catalytic activity">
    <reaction evidence="8">
        <text>L-seryl-[protein] + ATP = O-phospho-L-seryl-[protein] + ADP + H(+)</text>
        <dbReference type="Rhea" id="RHEA:17989"/>
        <dbReference type="Rhea" id="RHEA-COMP:9863"/>
        <dbReference type="Rhea" id="RHEA-COMP:11604"/>
        <dbReference type="ChEBI" id="CHEBI:15378"/>
        <dbReference type="ChEBI" id="CHEBI:29999"/>
        <dbReference type="ChEBI" id="CHEBI:30616"/>
        <dbReference type="ChEBI" id="CHEBI:83421"/>
        <dbReference type="ChEBI" id="CHEBI:456216"/>
        <dbReference type="EC" id="2.7.11.1"/>
    </reaction>
</comment>
<evidence type="ECO:0000256" key="7">
    <source>
        <dbReference type="ARBA" id="ARBA00047899"/>
    </source>
</evidence>
<dbReference type="InterPro" id="IPR051334">
    <property type="entry name" value="SRPK"/>
</dbReference>
<evidence type="ECO:0000256" key="1">
    <source>
        <dbReference type="ARBA" id="ARBA00012513"/>
    </source>
</evidence>
<dbReference type="InterPro" id="IPR017441">
    <property type="entry name" value="Protein_kinase_ATP_BS"/>
</dbReference>
<keyword evidence="5 11" id="KW-0418">Kinase</keyword>
<keyword evidence="4 9" id="KW-0547">Nucleotide-binding</keyword>
<dbReference type="InterPro" id="IPR011009">
    <property type="entry name" value="Kinase-like_dom_sf"/>
</dbReference>
<dbReference type="AlphaFoldDB" id="A0A6A4GLN5"/>
<proteinExistence type="predicted"/>
<dbReference type="GO" id="GO:0004674">
    <property type="term" value="F:protein serine/threonine kinase activity"/>
    <property type="evidence" value="ECO:0007669"/>
    <property type="project" value="UniProtKB-KW"/>
</dbReference>
<evidence type="ECO:0000256" key="8">
    <source>
        <dbReference type="ARBA" id="ARBA00048679"/>
    </source>
</evidence>
<evidence type="ECO:0000313" key="11">
    <source>
        <dbReference type="EMBL" id="KAE9386376.1"/>
    </source>
</evidence>
<dbReference type="InterPro" id="IPR000719">
    <property type="entry name" value="Prot_kinase_dom"/>
</dbReference>
<dbReference type="GO" id="GO:0000245">
    <property type="term" value="P:spliceosomal complex assembly"/>
    <property type="evidence" value="ECO:0007669"/>
    <property type="project" value="TreeGrafter"/>
</dbReference>
<dbReference type="PROSITE" id="PS00107">
    <property type="entry name" value="PROTEIN_KINASE_ATP"/>
    <property type="match status" value="1"/>
</dbReference>
<gene>
    <name evidence="11" type="ORF">BT96DRAFT_839322</name>
</gene>
<protein>
    <recommendedName>
        <fullName evidence="1">non-specific serine/threonine protein kinase</fullName>
        <ecNumber evidence="1">2.7.11.1</ecNumber>
    </recommendedName>
</protein>
<dbReference type="GO" id="GO:0005524">
    <property type="term" value="F:ATP binding"/>
    <property type="evidence" value="ECO:0007669"/>
    <property type="project" value="UniProtKB-UniRule"/>
</dbReference>
<keyword evidence="3" id="KW-0808">Transferase</keyword>
<dbReference type="PANTHER" id="PTHR47634">
    <property type="entry name" value="PROTEIN KINASE DOMAIN-CONTAINING PROTEIN-RELATED"/>
    <property type="match status" value="1"/>
</dbReference>
<evidence type="ECO:0000256" key="9">
    <source>
        <dbReference type="PROSITE-ProRule" id="PRU10141"/>
    </source>
</evidence>
<keyword evidence="6 9" id="KW-0067">ATP-binding</keyword>
<dbReference type="Pfam" id="PF00069">
    <property type="entry name" value="Pkinase"/>
    <property type="match status" value="1"/>
</dbReference>
<dbReference type="SMART" id="SM00220">
    <property type="entry name" value="S_TKc"/>
    <property type="match status" value="1"/>
</dbReference>
<dbReference type="SUPFAM" id="SSF56112">
    <property type="entry name" value="Protein kinase-like (PK-like)"/>
    <property type="match status" value="1"/>
</dbReference>
<dbReference type="EC" id="2.7.11.1" evidence="1"/>
<dbReference type="Gene3D" id="1.10.510.10">
    <property type="entry name" value="Transferase(Phosphotransferase) domain 1"/>
    <property type="match status" value="1"/>
</dbReference>
<organism evidence="11 12">
    <name type="scientific">Gymnopus androsaceus JB14</name>
    <dbReference type="NCBI Taxonomy" id="1447944"/>
    <lineage>
        <taxon>Eukaryota</taxon>
        <taxon>Fungi</taxon>
        <taxon>Dikarya</taxon>
        <taxon>Basidiomycota</taxon>
        <taxon>Agaricomycotina</taxon>
        <taxon>Agaricomycetes</taxon>
        <taxon>Agaricomycetidae</taxon>
        <taxon>Agaricales</taxon>
        <taxon>Marasmiineae</taxon>
        <taxon>Omphalotaceae</taxon>
        <taxon>Gymnopus</taxon>
    </lineage>
</organism>
<keyword evidence="2" id="KW-0723">Serine/threonine-protein kinase</keyword>
<accession>A0A6A4GLN5</accession>
<dbReference type="Proteomes" id="UP000799118">
    <property type="component" value="Unassembled WGS sequence"/>
</dbReference>
<sequence length="172" mass="19241">MNIVESTNRYRPGGYHPVHLDDKFHNGRYTVVNKLGHGTYAVVWLVYDSQIGRYAALKICSANLERFKSRVSDEIAVVKHLQHVCAQSRQSPDENDEGNNHVVQIFDIFTHEGPNGTHLCIVTEVLGPNIADALFSMYTDYQAPTGIAKRLAAQVAYGLRYLHKHGIVHGGQ</sequence>
<name>A0A6A4GLN5_9AGAR</name>
<evidence type="ECO:0000256" key="4">
    <source>
        <dbReference type="ARBA" id="ARBA00022741"/>
    </source>
</evidence>
<feature type="binding site" evidence="9">
    <location>
        <position position="58"/>
    </location>
    <ligand>
        <name>ATP</name>
        <dbReference type="ChEBI" id="CHEBI:30616"/>
    </ligand>
</feature>
<dbReference type="PROSITE" id="PS50011">
    <property type="entry name" value="PROTEIN_KINASE_DOM"/>
    <property type="match status" value="1"/>
</dbReference>
<evidence type="ECO:0000256" key="3">
    <source>
        <dbReference type="ARBA" id="ARBA00022679"/>
    </source>
</evidence>
<reference evidence="11" key="1">
    <citation type="journal article" date="2019" name="Environ. Microbiol.">
        <title>Fungal ecological strategies reflected in gene transcription - a case study of two litter decomposers.</title>
        <authorList>
            <person name="Barbi F."/>
            <person name="Kohler A."/>
            <person name="Barry K."/>
            <person name="Baskaran P."/>
            <person name="Daum C."/>
            <person name="Fauchery L."/>
            <person name="Ihrmark K."/>
            <person name="Kuo A."/>
            <person name="LaButti K."/>
            <person name="Lipzen A."/>
            <person name="Morin E."/>
            <person name="Grigoriev I.V."/>
            <person name="Henrissat B."/>
            <person name="Lindahl B."/>
            <person name="Martin F."/>
        </authorList>
    </citation>
    <scope>NUCLEOTIDE SEQUENCE</scope>
    <source>
        <strain evidence="11">JB14</strain>
    </source>
</reference>
<evidence type="ECO:0000256" key="6">
    <source>
        <dbReference type="ARBA" id="ARBA00022840"/>
    </source>
</evidence>
<dbReference type="EMBL" id="ML769885">
    <property type="protein sequence ID" value="KAE9386376.1"/>
    <property type="molecule type" value="Genomic_DNA"/>
</dbReference>
<evidence type="ECO:0000313" key="12">
    <source>
        <dbReference type="Proteomes" id="UP000799118"/>
    </source>
</evidence>
<evidence type="ECO:0000256" key="2">
    <source>
        <dbReference type="ARBA" id="ARBA00022527"/>
    </source>
</evidence>
<dbReference type="OrthoDB" id="5979581at2759"/>
<dbReference type="PANTHER" id="PTHR47634:SF9">
    <property type="entry name" value="PROTEIN KINASE DOMAIN-CONTAINING PROTEIN-RELATED"/>
    <property type="match status" value="1"/>
</dbReference>
<dbReference type="GO" id="GO:0050684">
    <property type="term" value="P:regulation of mRNA processing"/>
    <property type="evidence" value="ECO:0007669"/>
    <property type="project" value="TreeGrafter"/>
</dbReference>
<keyword evidence="12" id="KW-1185">Reference proteome</keyword>
<feature type="domain" description="Protein kinase" evidence="10">
    <location>
        <begin position="29"/>
        <end position="172"/>
    </location>
</feature>
<comment type="catalytic activity">
    <reaction evidence="7">
        <text>L-threonyl-[protein] + ATP = O-phospho-L-threonyl-[protein] + ADP + H(+)</text>
        <dbReference type="Rhea" id="RHEA:46608"/>
        <dbReference type="Rhea" id="RHEA-COMP:11060"/>
        <dbReference type="Rhea" id="RHEA-COMP:11605"/>
        <dbReference type="ChEBI" id="CHEBI:15378"/>
        <dbReference type="ChEBI" id="CHEBI:30013"/>
        <dbReference type="ChEBI" id="CHEBI:30616"/>
        <dbReference type="ChEBI" id="CHEBI:61977"/>
        <dbReference type="ChEBI" id="CHEBI:456216"/>
        <dbReference type="EC" id="2.7.11.1"/>
    </reaction>
</comment>